<feature type="transmembrane region" description="Helical" evidence="16">
    <location>
        <begin position="243"/>
        <end position="262"/>
    </location>
</feature>
<feature type="transmembrane region" description="Helical" evidence="16">
    <location>
        <begin position="507"/>
        <end position="526"/>
    </location>
</feature>
<evidence type="ECO:0000256" key="5">
    <source>
        <dbReference type="ARBA" id="ARBA00022692"/>
    </source>
</evidence>
<dbReference type="InterPro" id="IPR018491">
    <property type="entry name" value="SLC12_C"/>
</dbReference>
<evidence type="ECO:0000256" key="14">
    <source>
        <dbReference type="ARBA" id="ARBA00023214"/>
    </source>
</evidence>
<feature type="region of interest" description="Disordered" evidence="15">
    <location>
        <begin position="760"/>
        <end position="838"/>
    </location>
</feature>
<evidence type="ECO:0000313" key="19">
    <source>
        <dbReference type="EMBL" id="CAJ0589999.1"/>
    </source>
</evidence>
<feature type="domain" description="SLC12A transporter C-terminal" evidence="18">
    <location>
        <begin position="598"/>
        <end position="1040"/>
    </location>
</feature>
<dbReference type="GO" id="GO:0055078">
    <property type="term" value="P:sodium ion homeostasis"/>
    <property type="evidence" value="ECO:0007669"/>
    <property type="project" value="TreeGrafter"/>
</dbReference>
<comment type="similarity">
    <text evidence="2">Belongs to the SLC12A transporter family.</text>
</comment>
<dbReference type="NCBIfam" id="TIGR00930">
    <property type="entry name" value="2a30"/>
    <property type="match status" value="1"/>
</dbReference>
<dbReference type="GO" id="GO:0055075">
    <property type="term" value="P:potassium ion homeostasis"/>
    <property type="evidence" value="ECO:0007669"/>
    <property type="project" value="TreeGrafter"/>
</dbReference>
<dbReference type="AlphaFoldDB" id="A0AA36DP41"/>
<protein>
    <submittedName>
        <fullName evidence="19">Uncharacterized protein</fullName>
    </submittedName>
</protein>
<dbReference type="GO" id="GO:1990573">
    <property type="term" value="P:potassium ion import across plasma membrane"/>
    <property type="evidence" value="ECO:0007669"/>
    <property type="project" value="TreeGrafter"/>
</dbReference>
<keyword evidence="5 16" id="KW-0812">Transmembrane</keyword>
<comment type="subcellular location">
    <subcellularLocation>
        <location evidence="1">Membrane</location>
        <topology evidence="1">Multi-pass membrane protein</topology>
    </subcellularLocation>
</comment>
<evidence type="ECO:0000256" key="16">
    <source>
        <dbReference type="SAM" id="Phobius"/>
    </source>
</evidence>
<feature type="domain" description="Amino acid permease/ SLC12A" evidence="17">
    <location>
        <begin position="97"/>
        <end position="589"/>
    </location>
</feature>
<proteinExistence type="inferred from homology"/>
<accession>A0AA36DP41</accession>
<keyword evidence="4" id="KW-0633">Potassium transport</keyword>
<dbReference type="InterPro" id="IPR004842">
    <property type="entry name" value="SLC12A_fam"/>
</dbReference>
<keyword evidence="6" id="KW-0769">Symport</keyword>
<evidence type="ECO:0000256" key="8">
    <source>
        <dbReference type="ARBA" id="ARBA00022989"/>
    </source>
</evidence>
<evidence type="ECO:0000256" key="15">
    <source>
        <dbReference type="SAM" id="MobiDB-lite"/>
    </source>
</evidence>
<evidence type="ECO:0000256" key="11">
    <source>
        <dbReference type="ARBA" id="ARBA00023136"/>
    </source>
</evidence>
<feature type="transmembrane region" description="Helical" evidence="16">
    <location>
        <begin position="451"/>
        <end position="472"/>
    </location>
</feature>
<dbReference type="Pfam" id="PF00324">
    <property type="entry name" value="AA_permease"/>
    <property type="match status" value="1"/>
</dbReference>
<evidence type="ECO:0000256" key="12">
    <source>
        <dbReference type="ARBA" id="ARBA00023180"/>
    </source>
</evidence>
<keyword evidence="10" id="KW-0406">Ion transport</keyword>
<keyword evidence="11 16" id="KW-0472">Membrane</keyword>
<dbReference type="GO" id="GO:0016020">
    <property type="term" value="C:membrane"/>
    <property type="evidence" value="ECO:0007669"/>
    <property type="project" value="UniProtKB-SubCell"/>
</dbReference>
<keyword evidence="3" id="KW-0813">Transport</keyword>
<dbReference type="FunFam" id="1.20.1740.10:FF:000022">
    <property type="entry name" value="Bumetanide-sensitive na-k-cl cotransport protein"/>
    <property type="match status" value="1"/>
</dbReference>
<keyword evidence="13" id="KW-0739">Sodium transport</keyword>
<dbReference type="Gene3D" id="1.20.1740.10">
    <property type="entry name" value="Amino acid/polyamine transporter I"/>
    <property type="match status" value="1"/>
</dbReference>
<keyword evidence="7" id="KW-0630">Potassium</keyword>
<feature type="transmembrane region" description="Helical" evidence="16">
    <location>
        <begin position="395"/>
        <end position="419"/>
    </location>
</feature>
<feature type="transmembrane region" description="Helical" evidence="16">
    <location>
        <begin position="293"/>
        <end position="312"/>
    </location>
</feature>
<keyword evidence="20" id="KW-1185">Reference proteome</keyword>
<dbReference type="EMBL" id="CATQJL010000001">
    <property type="protein sequence ID" value="CAJ0589999.1"/>
    <property type="molecule type" value="Genomic_DNA"/>
</dbReference>
<feature type="transmembrane region" description="Helical" evidence="16">
    <location>
        <begin position="92"/>
        <end position="113"/>
    </location>
</feature>
<dbReference type="PANTHER" id="PTHR11827">
    <property type="entry name" value="SOLUTE CARRIER FAMILY 12, CATION COTRANSPORTERS"/>
    <property type="match status" value="1"/>
</dbReference>
<dbReference type="PANTHER" id="PTHR11827:SF103">
    <property type="entry name" value="SODIUM CHLORIDE COTRANSPORTER 69, ISOFORM E"/>
    <property type="match status" value="1"/>
</dbReference>
<evidence type="ECO:0000256" key="7">
    <source>
        <dbReference type="ARBA" id="ARBA00022958"/>
    </source>
</evidence>
<dbReference type="GO" id="GO:0008511">
    <property type="term" value="F:sodium:potassium:chloride symporter activity"/>
    <property type="evidence" value="ECO:0007669"/>
    <property type="project" value="TreeGrafter"/>
</dbReference>
<feature type="transmembrane region" description="Helical" evidence="16">
    <location>
        <begin position="125"/>
        <end position="150"/>
    </location>
</feature>
<evidence type="ECO:0000256" key="9">
    <source>
        <dbReference type="ARBA" id="ARBA00023053"/>
    </source>
</evidence>
<gene>
    <name evidence="19" type="ORF">CYNAS_LOCUS1982</name>
</gene>
<dbReference type="GO" id="GO:0006884">
    <property type="term" value="P:cell volume homeostasis"/>
    <property type="evidence" value="ECO:0007669"/>
    <property type="project" value="TreeGrafter"/>
</dbReference>
<evidence type="ECO:0000259" key="18">
    <source>
        <dbReference type="Pfam" id="PF03522"/>
    </source>
</evidence>
<evidence type="ECO:0000256" key="1">
    <source>
        <dbReference type="ARBA" id="ARBA00004141"/>
    </source>
</evidence>
<evidence type="ECO:0000256" key="13">
    <source>
        <dbReference type="ARBA" id="ARBA00023201"/>
    </source>
</evidence>
<evidence type="ECO:0000313" key="20">
    <source>
        <dbReference type="Proteomes" id="UP001176961"/>
    </source>
</evidence>
<feature type="transmembrane region" description="Helical" evidence="16">
    <location>
        <begin position="532"/>
        <end position="548"/>
    </location>
</feature>
<dbReference type="GO" id="GO:0055064">
    <property type="term" value="P:chloride ion homeostasis"/>
    <property type="evidence" value="ECO:0007669"/>
    <property type="project" value="TreeGrafter"/>
</dbReference>
<feature type="transmembrane region" description="Helical" evidence="16">
    <location>
        <begin position="214"/>
        <end position="236"/>
    </location>
</feature>
<feature type="compositionally biased region" description="Basic and acidic residues" evidence="15">
    <location>
        <begin position="807"/>
        <end position="816"/>
    </location>
</feature>
<evidence type="ECO:0000256" key="2">
    <source>
        <dbReference type="ARBA" id="ARBA00010593"/>
    </source>
</evidence>
<dbReference type="PRINTS" id="PR01207">
    <property type="entry name" value="NAKCLTRNSPRT"/>
</dbReference>
<sequence length="1040" mass="114850">MDVDGQGRRNIRIHAPTIECPPMVDFYRNSVDVVRPSMDQLIHGNKVAPEETKIDLVKEQDGGPVEQKKKSTFKSLLSKFSPSQKQNKRVKFGWVEGVLIRCVLNIFGVMLYIRVSWVAGQAGLILGSVIILIAGFVTFITAISMCAICTNGVVKGGGAYFLISRSLGPEFGGSIGVIYSIANAVAAAMYVVGFGETLRDVLKEHNAMFASDLWVVRIIGWATCVLLIIIIFIGTGFESKMQIVLLVVLSASLVNFWIGSALKPSETVTHRGGTGYSLNTLNSNLMPHFRGETFISLLAIYFPAATGIMGGANISGDLADPQRAIPLGTLSAIGICTVVYIATLWITGSTCVRDADGVFPPMWNGTSFVPPECAATKSCEYGLLNYFQIVEMESLFGPLITAGIFAAGLSSALASLISAPKIFQAVCRDRLFPKIEYFAKGYGKNDEPRRAYAFAFIIAMGVISIGELNAIAPFISNFFLATYTLINYACFDASFADSPGFRPGFRFYNMWASLFGALLCIAMMFIMSWITALVTFVCFAAIFIYILYRKPDVNWGSSAQAHNYNSALTGMIRLSHTEDHVKNYRPQILVLSGNVVARPSLIDFAYSITKGSSLMICGHIVPHNTSERVYSNMREMERQLSGWLRKRHVKAFYVSVANVSLRAGAQSLLQVCGLGHLKPNIILIGFKSNWHRCCISTETLNDLNDYFGTIQDAFDANMAVCVFRNEDLGLDLSRAIKRSNTDDRKLLDVYLDDSEDEESSERSSWRFAESNGIQETNGKEVEAESSNTSKDIDDDEDKNRNGTANGEVERYKKFENNVEAGNGRPHLSSDHKGSSTSLPTEEDLLASMSKFQKKIKKGTIDVWWLYDDGGLTLLLPHLLRISKSYLEGAKLRIFTLSTCSHTTEEEQHSMAVLLEKFRINFSDVSIISDIGCEPKPETLSQWENFISPFIASADAECLLGMTTQSELDAQKPKTYRQLRAAELLREHSSDADLIVMTLPVPRKGMVSASLYLSWLDIMTRGVPPTLLVRGNQTSVLTFYS</sequence>
<comment type="caution">
    <text evidence="19">The sequence shown here is derived from an EMBL/GenBank/DDBJ whole genome shotgun (WGS) entry which is preliminary data.</text>
</comment>
<keyword evidence="12" id="KW-0325">Glycoprotein</keyword>
<dbReference type="InterPro" id="IPR002443">
    <property type="entry name" value="SLC12A1/SLC12A2"/>
</dbReference>
<feature type="transmembrane region" description="Helical" evidence="16">
    <location>
        <begin position="324"/>
        <end position="346"/>
    </location>
</feature>
<evidence type="ECO:0000256" key="10">
    <source>
        <dbReference type="ARBA" id="ARBA00023065"/>
    </source>
</evidence>
<evidence type="ECO:0000259" key="17">
    <source>
        <dbReference type="Pfam" id="PF00324"/>
    </source>
</evidence>
<keyword evidence="9" id="KW-0915">Sodium</keyword>
<reference evidence="19" key="1">
    <citation type="submission" date="2023-07" db="EMBL/GenBank/DDBJ databases">
        <authorList>
            <consortium name="CYATHOMIX"/>
        </authorList>
    </citation>
    <scope>NUCLEOTIDE SEQUENCE</scope>
    <source>
        <strain evidence="19">N/A</strain>
    </source>
</reference>
<dbReference type="Pfam" id="PF03522">
    <property type="entry name" value="SLC12"/>
    <property type="match status" value="1"/>
</dbReference>
<evidence type="ECO:0000256" key="3">
    <source>
        <dbReference type="ARBA" id="ARBA00022448"/>
    </source>
</evidence>
<evidence type="ECO:0000256" key="4">
    <source>
        <dbReference type="ARBA" id="ARBA00022538"/>
    </source>
</evidence>
<evidence type="ECO:0000256" key="6">
    <source>
        <dbReference type="ARBA" id="ARBA00022847"/>
    </source>
</evidence>
<feature type="transmembrane region" description="Helical" evidence="16">
    <location>
        <begin position="171"/>
        <end position="194"/>
    </location>
</feature>
<keyword evidence="8 16" id="KW-1133">Transmembrane helix</keyword>
<keyword evidence="14" id="KW-0868">Chloride</keyword>
<dbReference type="InterPro" id="IPR004841">
    <property type="entry name" value="AA-permease/SLC12A_dom"/>
</dbReference>
<dbReference type="Proteomes" id="UP001176961">
    <property type="component" value="Unassembled WGS sequence"/>
</dbReference>
<name>A0AA36DP41_CYLNA</name>
<organism evidence="19 20">
    <name type="scientific">Cylicocyclus nassatus</name>
    <name type="common">Nematode worm</name>
    <dbReference type="NCBI Taxonomy" id="53992"/>
    <lineage>
        <taxon>Eukaryota</taxon>
        <taxon>Metazoa</taxon>
        <taxon>Ecdysozoa</taxon>
        <taxon>Nematoda</taxon>
        <taxon>Chromadorea</taxon>
        <taxon>Rhabditida</taxon>
        <taxon>Rhabditina</taxon>
        <taxon>Rhabditomorpha</taxon>
        <taxon>Strongyloidea</taxon>
        <taxon>Strongylidae</taxon>
        <taxon>Cylicocyclus</taxon>
    </lineage>
</organism>